<proteinExistence type="predicted"/>
<evidence type="ECO:0000313" key="3">
    <source>
        <dbReference type="EMBL" id="MBB5337354.1"/>
    </source>
</evidence>
<dbReference type="InterPro" id="IPR014729">
    <property type="entry name" value="Rossmann-like_a/b/a_fold"/>
</dbReference>
<dbReference type="SUPFAM" id="SSF52402">
    <property type="entry name" value="Adenine nucleotide alpha hydrolases-like"/>
    <property type="match status" value="1"/>
</dbReference>
<evidence type="ECO:0000259" key="2">
    <source>
        <dbReference type="Pfam" id="PF01171"/>
    </source>
</evidence>
<dbReference type="InterPro" id="IPR035107">
    <property type="entry name" value="tRNA_thiolation_TtcA_Ctu1"/>
</dbReference>
<protein>
    <submittedName>
        <fullName evidence="3">tRNA(Ile)-lysidine synthase TilS/MesJ</fullName>
    </submittedName>
</protein>
<dbReference type="EMBL" id="JACHFH010000044">
    <property type="protein sequence ID" value="MBB5337354.1"/>
    <property type="molecule type" value="Genomic_DNA"/>
</dbReference>
<comment type="caution">
    <text evidence="3">The sequence shown here is derived from an EMBL/GenBank/DDBJ whole genome shotgun (WGS) entry which is preliminary data.</text>
</comment>
<dbReference type="PANTHER" id="PTHR43686">
    <property type="entry name" value="SULFURTRANSFERASE-RELATED"/>
    <property type="match status" value="1"/>
</dbReference>
<evidence type="ECO:0000313" key="4">
    <source>
        <dbReference type="Proteomes" id="UP000559117"/>
    </source>
</evidence>
<dbReference type="Proteomes" id="UP000559117">
    <property type="component" value="Unassembled WGS sequence"/>
</dbReference>
<keyword evidence="4" id="KW-1185">Reference proteome</keyword>
<dbReference type="AlphaFoldDB" id="A0A840UWY0"/>
<name>A0A840UWY0_9FIRM</name>
<reference evidence="3 4" key="1">
    <citation type="submission" date="2020-08" db="EMBL/GenBank/DDBJ databases">
        <title>Genomic Encyclopedia of Type Strains, Phase IV (KMG-IV): sequencing the most valuable type-strain genomes for metagenomic binning, comparative biology and taxonomic classification.</title>
        <authorList>
            <person name="Goeker M."/>
        </authorList>
    </citation>
    <scope>NUCLEOTIDE SEQUENCE [LARGE SCALE GENOMIC DNA]</scope>
    <source>
        <strain evidence="3 4">DSM 24661</strain>
    </source>
</reference>
<feature type="domain" description="tRNA(Ile)-lysidine/2-thiocytidine synthase N-terminal" evidence="2">
    <location>
        <begin position="28"/>
        <end position="191"/>
    </location>
</feature>
<gene>
    <name evidence="3" type="ORF">HNR32_002515</name>
</gene>
<dbReference type="GO" id="GO:0008033">
    <property type="term" value="P:tRNA processing"/>
    <property type="evidence" value="ECO:0007669"/>
    <property type="project" value="InterPro"/>
</dbReference>
<evidence type="ECO:0000256" key="1">
    <source>
        <dbReference type="ARBA" id="ARBA00022679"/>
    </source>
</evidence>
<dbReference type="RefSeq" id="WP_183863114.1">
    <property type="nucleotide sequence ID" value="NZ_JACHFH010000044.1"/>
</dbReference>
<dbReference type="PANTHER" id="PTHR43686:SF1">
    <property type="entry name" value="AMINOTRAN_5 DOMAIN-CONTAINING PROTEIN"/>
    <property type="match status" value="1"/>
</dbReference>
<organism evidence="3 4">
    <name type="scientific">Pectinatus brassicae</name>
    <dbReference type="NCBI Taxonomy" id="862415"/>
    <lineage>
        <taxon>Bacteria</taxon>
        <taxon>Bacillati</taxon>
        <taxon>Bacillota</taxon>
        <taxon>Negativicutes</taxon>
        <taxon>Selenomonadales</taxon>
        <taxon>Selenomonadaceae</taxon>
        <taxon>Pectinatus</taxon>
    </lineage>
</organism>
<dbReference type="CDD" id="cd24138">
    <property type="entry name" value="TtcA-like"/>
    <property type="match status" value="1"/>
</dbReference>
<dbReference type="InterPro" id="IPR011063">
    <property type="entry name" value="TilS/TtcA_N"/>
</dbReference>
<sequence>MNINIPQQYFSKLMRAVVEFNLIENNDHILIGLSGGKDSLFLTYALAILRERLPKKFTLSAVTIDPMFTDNFAADSLTKFCRNLGIEHSVHKVDINGTIKSSSKNPCFTCAYFRRGAINRLAIEKKCNKVAYAHHHDDAVETFFMNLLYSGQIQTFTPSTYLDKSHLTVIRPLIYFREEEMRTAVKYHKMTPLASPCPIDGTTMRQDTKELLASLNKTYPFFYEHLAAAMRENAVGSLWSAAPDRKQMKAIYDKFIHKSSRS</sequence>
<dbReference type="Pfam" id="PF01171">
    <property type="entry name" value="ATP_bind_3"/>
    <property type="match status" value="1"/>
</dbReference>
<keyword evidence="1" id="KW-0808">Transferase</keyword>
<accession>A0A840UWY0</accession>
<dbReference type="Gene3D" id="3.40.50.620">
    <property type="entry name" value="HUPs"/>
    <property type="match status" value="1"/>
</dbReference>
<dbReference type="PIRSF" id="PIRSF004976">
    <property type="entry name" value="ATPase_YdaO"/>
    <property type="match status" value="1"/>
</dbReference>
<dbReference type="GO" id="GO:0016740">
    <property type="term" value="F:transferase activity"/>
    <property type="evidence" value="ECO:0007669"/>
    <property type="project" value="UniProtKB-KW"/>
</dbReference>